<feature type="binding site" evidence="3">
    <location>
        <position position="84"/>
    </location>
    <ligand>
        <name>Mg(2+)</name>
        <dbReference type="ChEBI" id="CHEBI:18420"/>
        <label>1</label>
        <note>catalytic</note>
    </ligand>
</feature>
<dbReference type="GO" id="GO:0046854">
    <property type="term" value="P:phosphatidylinositol phosphate biosynthetic process"/>
    <property type="evidence" value="ECO:0007669"/>
    <property type="project" value="InterPro"/>
</dbReference>
<dbReference type="Pfam" id="PF00459">
    <property type="entry name" value="Inositol_P"/>
    <property type="match status" value="1"/>
</dbReference>
<evidence type="ECO:0000256" key="3">
    <source>
        <dbReference type="PIRSR" id="PIRSR600760-2"/>
    </source>
</evidence>
<dbReference type="GO" id="GO:0046872">
    <property type="term" value="F:metal ion binding"/>
    <property type="evidence" value="ECO:0007669"/>
    <property type="project" value="UniProtKB-KW"/>
</dbReference>
<evidence type="ECO:0000313" key="4">
    <source>
        <dbReference type="EMBL" id="PKZ29275.1"/>
    </source>
</evidence>
<dbReference type="AlphaFoldDB" id="A0A2I1NA98"/>
<organism evidence="4 5">
    <name type="scientific">Campylobacter ureolyticus</name>
    <dbReference type="NCBI Taxonomy" id="827"/>
    <lineage>
        <taxon>Bacteria</taxon>
        <taxon>Pseudomonadati</taxon>
        <taxon>Campylobacterota</taxon>
        <taxon>Epsilonproteobacteria</taxon>
        <taxon>Campylobacterales</taxon>
        <taxon>Campylobacteraceae</taxon>
        <taxon>Campylobacter</taxon>
    </lineage>
</organism>
<dbReference type="SUPFAM" id="SSF56655">
    <property type="entry name" value="Carbohydrate phosphatase"/>
    <property type="match status" value="1"/>
</dbReference>
<dbReference type="GO" id="GO:0006020">
    <property type="term" value="P:inositol metabolic process"/>
    <property type="evidence" value="ECO:0007669"/>
    <property type="project" value="TreeGrafter"/>
</dbReference>
<feature type="binding site" evidence="3">
    <location>
        <position position="83"/>
    </location>
    <ligand>
        <name>Mg(2+)</name>
        <dbReference type="ChEBI" id="CHEBI:18420"/>
        <label>1</label>
        <note>catalytic</note>
    </ligand>
</feature>
<dbReference type="EMBL" id="PKHU01000004">
    <property type="protein sequence ID" value="PKZ29275.1"/>
    <property type="molecule type" value="Genomic_DNA"/>
</dbReference>
<dbReference type="CDD" id="cd01638">
    <property type="entry name" value="CysQ"/>
    <property type="match status" value="1"/>
</dbReference>
<dbReference type="RefSeq" id="WP_101637292.1">
    <property type="nucleotide sequence ID" value="NZ_PKHU01000004.1"/>
</dbReference>
<dbReference type="Gene3D" id="3.40.190.80">
    <property type="match status" value="1"/>
</dbReference>
<sequence length="270" mass="30035">MNELLNLAKIAALNAGKEILKHYNDYKVIKKPDNSPLTSADLAANETIFKILGKTGIEICSEESILEADKMGENDTFWLVDPLDGTRDFIAKNGDFCVCIALIKNSRPILSVIFIPTKNELFYSAGDNKVFINDELIKPNSNCKTPNLLLLGRSGMGKRRIALAKSFGLSFKRVGSAIKFCQITKSQAMLYPRFGDSYLWDIAAGDFLVVQSGGIILDLKTKKKPLYNGKKLLNSPFIAIDKNSIHLKEQILKKIDEILVKEKSNNNATF</sequence>
<dbReference type="InterPro" id="IPR020550">
    <property type="entry name" value="Inositol_monophosphatase_CS"/>
</dbReference>
<proteinExistence type="predicted"/>
<dbReference type="GO" id="GO:0007165">
    <property type="term" value="P:signal transduction"/>
    <property type="evidence" value="ECO:0007669"/>
    <property type="project" value="TreeGrafter"/>
</dbReference>
<dbReference type="Proteomes" id="UP000234639">
    <property type="component" value="Unassembled WGS sequence"/>
</dbReference>
<dbReference type="Gene3D" id="3.30.540.10">
    <property type="entry name" value="Fructose-1,6-Bisphosphatase, subunit A, domain 1"/>
    <property type="match status" value="1"/>
</dbReference>
<protein>
    <submittedName>
        <fullName evidence="4">3'(2'),5'-bisphosphate nucleotidase CysQ</fullName>
    </submittedName>
</protein>
<dbReference type="PANTHER" id="PTHR20854:SF4">
    <property type="entry name" value="INOSITOL-1-MONOPHOSPHATASE-RELATED"/>
    <property type="match status" value="1"/>
</dbReference>
<dbReference type="PROSITE" id="PS00630">
    <property type="entry name" value="IMP_2"/>
    <property type="match status" value="1"/>
</dbReference>
<feature type="binding site" evidence="3">
    <location>
        <position position="62"/>
    </location>
    <ligand>
        <name>Mg(2+)</name>
        <dbReference type="ChEBI" id="CHEBI:18420"/>
        <label>1</label>
        <note>catalytic</note>
    </ligand>
</feature>
<evidence type="ECO:0000313" key="5">
    <source>
        <dbReference type="Proteomes" id="UP000234639"/>
    </source>
</evidence>
<keyword evidence="1 3" id="KW-0479">Metal-binding</keyword>
<comment type="caution">
    <text evidence="4">The sequence shown here is derived from an EMBL/GenBank/DDBJ whole genome shotgun (WGS) entry which is preliminary data.</text>
</comment>
<dbReference type="PANTHER" id="PTHR20854">
    <property type="entry name" value="INOSITOL MONOPHOSPHATASE"/>
    <property type="match status" value="1"/>
</dbReference>
<feature type="binding site" evidence="3">
    <location>
        <position position="201"/>
    </location>
    <ligand>
        <name>Mg(2+)</name>
        <dbReference type="ChEBI" id="CHEBI:18420"/>
        <label>1</label>
        <note>catalytic</note>
    </ligand>
</feature>
<feature type="binding site" evidence="3">
    <location>
        <position position="81"/>
    </location>
    <ligand>
        <name>Mg(2+)</name>
        <dbReference type="ChEBI" id="CHEBI:18420"/>
        <label>1</label>
        <note>catalytic</note>
    </ligand>
</feature>
<reference evidence="4 5" key="1">
    <citation type="submission" date="2017-12" db="EMBL/GenBank/DDBJ databases">
        <title>Phylogenetic diversity of female urinary microbiome.</title>
        <authorList>
            <person name="Thomas-White K."/>
            <person name="Wolfe A.J."/>
        </authorList>
    </citation>
    <scope>NUCLEOTIDE SEQUENCE [LARGE SCALE GENOMIC DNA]</scope>
    <source>
        <strain evidence="4 5">UMB0112</strain>
    </source>
</reference>
<name>A0A2I1NA98_9BACT</name>
<comment type="cofactor">
    <cofactor evidence="3">
        <name>Mg(2+)</name>
        <dbReference type="ChEBI" id="CHEBI:18420"/>
    </cofactor>
</comment>
<evidence type="ECO:0000256" key="2">
    <source>
        <dbReference type="ARBA" id="ARBA00022842"/>
    </source>
</evidence>
<gene>
    <name evidence="4" type="ORF">CYJ41_05400</name>
</gene>
<dbReference type="GO" id="GO:0008934">
    <property type="term" value="F:inositol monophosphate 1-phosphatase activity"/>
    <property type="evidence" value="ECO:0007669"/>
    <property type="project" value="TreeGrafter"/>
</dbReference>
<dbReference type="InterPro" id="IPR000760">
    <property type="entry name" value="Inositol_monophosphatase-like"/>
</dbReference>
<keyword evidence="2 3" id="KW-0460">Magnesium</keyword>
<accession>A0A2I1NA98</accession>
<evidence type="ECO:0000256" key="1">
    <source>
        <dbReference type="ARBA" id="ARBA00022723"/>
    </source>
</evidence>
<dbReference type="PRINTS" id="PR00377">
    <property type="entry name" value="IMPHPHTASES"/>
</dbReference>